<dbReference type="AlphaFoldDB" id="A1ZY29"/>
<evidence type="ECO:0000313" key="3">
    <source>
        <dbReference type="Proteomes" id="UP000004095"/>
    </source>
</evidence>
<dbReference type="EMBL" id="AAWS01000063">
    <property type="protein sequence ID" value="EAY24681.1"/>
    <property type="molecule type" value="Genomic_DNA"/>
</dbReference>
<dbReference type="InterPro" id="IPR018530">
    <property type="entry name" value="SiaC"/>
</dbReference>
<organism evidence="2 3">
    <name type="scientific">Microscilla marina ATCC 23134</name>
    <dbReference type="NCBI Taxonomy" id="313606"/>
    <lineage>
        <taxon>Bacteria</taxon>
        <taxon>Pseudomonadati</taxon>
        <taxon>Bacteroidota</taxon>
        <taxon>Cytophagia</taxon>
        <taxon>Cytophagales</taxon>
        <taxon>Microscillaceae</taxon>
        <taxon>Microscilla</taxon>
    </lineage>
</organism>
<reference evidence="2 3" key="1">
    <citation type="submission" date="2007-01" db="EMBL/GenBank/DDBJ databases">
        <authorList>
            <person name="Haygood M."/>
            <person name="Podell S."/>
            <person name="Anderson C."/>
            <person name="Hopkinson B."/>
            <person name="Roe K."/>
            <person name="Barbeau K."/>
            <person name="Gaasterland T."/>
            <person name="Ferriera S."/>
            <person name="Johnson J."/>
            <person name="Kravitz S."/>
            <person name="Beeson K."/>
            <person name="Sutton G."/>
            <person name="Rogers Y.-H."/>
            <person name="Friedman R."/>
            <person name="Frazier M."/>
            <person name="Venter J.C."/>
        </authorList>
    </citation>
    <scope>NUCLEOTIDE SEQUENCE [LARGE SCALE GENOMIC DNA]</scope>
    <source>
        <strain evidence="2 3">ATCC 23134</strain>
    </source>
</reference>
<proteinExistence type="predicted"/>
<accession>A1ZY29</accession>
<dbReference type="Pfam" id="PF09345">
    <property type="entry name" value="SiaC"/>
    <property type="match status" value="1"/>
</dbReference>
<dbReference type="Proteomes" id="UP000004095">
    <property type="component" value="Unassembled WGS sequence"/>
</dbReference>
<gene>
    <name evidence="2" type="ORF">M23134_02991</name>
</gene>
<evidence type="ECO:0000259" key="1">
    <source>
        <dbReference type="Pfam" id="PF09345"/>
    </source>
</evidence>
<feature type="domain" description="SiaC family regulatory phosphoprotein" evidence="1">
    <location>
        <begin position="11"/>
        <end position="121"/>
    </location>
</feature>
<evidence type="ECO:0000313" key="2">
    <source>
        <dbReference type="EMBL" id="EAY24681.1"/>
    </source>
</evidence>
<name>A1ZY29_MICM2</name>
<keyword evidence="3" id="KW-1185">Reference proteome</keyword>
<comment type="caution">
    <text evidence="2">The sequence shown here is derived from an EMBL/GenBank/DDBJ whole genome shotgun (WGS) entry which is preliminary data.</text>
</comment>
<sequence>MILKPLQFKEEYEYTPLVILNAEEGTFKMKGDVLPDDQTFCDSILDWLTEYVKKPNPFTTFRFYLHYINEEGGKLIINIIKILKVLPNMTIEWYHHVDDEDLKEYGEELSEELDIPFKYLPVSEYY</sequence>
<protein>
    <recommendedName>
        <fullName evidence="1">SiaC family regulatory phosphoprotein domain-containing protein</fullName>
    </recommendedName>
</protein>
<dbReference type="RefSeq" id="WP_002704274.1">
    <property type="nucleotide sequence ID" value="NZ_AAWS01000063.1"/>
</dbReference>